<dbReference type="InterPro" id="IPR032675">
    <property type="entry name" value="LRR_dom_sf"/>
</dbReference>
<keyword evidence="4" id="KW-0433">Leucine-rich repeat</keyword>
<keyword evidence="9" id="KW-0472">Membrane</keyword>
<dbReference type="PANTHER" id="PTHR48061">
    <property type="entry name" value="LEUCINE-RICH REPEAT RECEPTOR PROTEIN KINASE EMS1-LIKE-RELATED"/>
    <property type="match status" value="1"/>
</dbReference>
<evidence type="ECO:0000256" key="10">
    <source>
        <dbReference type="ARBA" id="ARBA00023170"/>
    </source>
</evidence>
<keyword evidence="7" id="KW-0677">Repeat</keyword>
<evidence type="ECO:0000256" key="9">
    <source>
        <dbReference type="ARBA" id="ARBA00023136"/>
    </source>
</evidence>
<evidence type="ECO:0000256" key="11">
    <source>
        <dbReference type="ARBA" id="ARBA00023180"/>
    </source>
</evidence>
<dbReference type="SUPFAM" id="SSF52047">
    <property type="entry name" value="RNI-like"/>
    <property type="match status" value="2"/>
</dbReference>
<dbReference type="SMART" id="SM00369">
    <property type="entry name" value="LRR_TYP"/>
    <property type="match status" value="8"/>
</dbReference>
<dbReference type="FunFam" id="3.80.10.10:FF:000041">
    <property type="entry name" value="LRR receptor-like serine/threonine-protein kinase ERECTA"/>
    <property type="match status" value="1"/>
</dbReference>
<dbReference type="Pfam" id="PF08263">
    <property type="entry name" value="LRRNT_2"/>
    <property type="match status" value="1"/>
</dbReference>
<dbReference type="GO" id="GO:0005886">
    <property type="term" value="C:plasma membrane"/>
    <property type="evidence" value="ECO:0007669"/>
    <property type="project" value="UniProtKB-SubCell"/>
</dbReference>
<comment type="similarity">
    <text evidence="2">Belongs to the RLP family.</text>
</comment>
<evidence type="ECO:0000256" key="5">
    <source>
        <dbReference type="ARBA" id="ARBA00022692"/>
    </source>
</evidence>
<comment type="subcellular location">
    <subcellularLocation>
        <location evidence="1">Cell membrane</location>
        <topology evidence="1">Single-pass type I membrane protein</topology>
    </subcellularLocation>
</comment>
<keyword evidence="10" id="KW-0675">Receptor</keyword>
<evidence type="ECO:0000259" key="13">
    <source>
        <dbReference type="Pfam" id="PF08263"/>
    </source>
</evidence>
<organism evidence="14 15">
    <name type="scientific">Dipteronia sinensis</name>
    <dbReference type="NCBI Taxonomy" id="43782"/>
    <lineage>
        <taxon>Eukaryota</taxon>
        <taxon>Viridiplantae</taxon>
        <taxon>Streptophyta</taxon>
        <taxon>Embryophyta</taxon>
        <taxon>Tracheophyta</taxon>
        <taxon>Spermatophyta</taxon>
        <taxon>Magnoliopsida</taxon>
        <taxon>eudicotyledons</taxon>
        <taxon>Gunneridae</taxon>
        <taxon>Pentapetalae</taxon>
        <taxon>rosids</taxon>
        <taxon>malvids</taxon>
        <taxon>Sapindales</taxon>
        <taxon>Sapindaceae</taxon>
        <taxon>Hippocastanoideae</taxon>
        <taxon>Acereae</taxon>
        <taxon>Dipteronia</taxon>
    </lineage>
</organism>
<dbReference type="PRINTS" id="PR00019">
    <property type="entry name" value="LEURICHRPT"/>
</dbReference>
<evidence type="ECO:0000256" key="7">
    <source>
        <dbReference type="ARBA" id="ARBA00022737"/>
    </source>
</evidence>
<evidence type="ECO:0000256" key="12">
    <source>
        <dbReference type="SAM" id="SignalP"/>
    </source>
</evidence>
<keyword evidence="3" id="KW-1003">Cell membrane</keyword>
<feature type="chain" id="PRO_5041980079" description="Leucine-rich repeat-containing N-terminal plant-type domain-containing protein" evidence="12">
    <location>
        <begin position="26"/>
        <end position="1020"/>
    </location>
</feature>
<feature type="signal peptide" evidence="12">
    <location>
        <begin position="1"/>
        <end position="25"/>
    </location>
</feature>
<feature type="domain" description="Leucine-rich repeat-containing N-terminal plant-type" evidence="13">
    <location>
        <begin position="41"/>
        <end position="92"/>
    </location>
</feature>
<evidence type="ECO:0000256" key="6">
    <source>
        <dbReference type="ARBA" id="ARBA00022729"/>
    </source>
</evidence>
<dbReference type="InterPro" id="IPR001611">
    <property type="entry name" value="Leu-rich_rpt"/>
</dbReference>
<reference evidence="14" key="1">
    <citation type="journal article" date="2023" name="Plant J.">
        <title>Genome sequences and population genomics provide insights into the demographic history, inbreeding, and mutation load of two 'living fossil' tree species of Dipteronia.</title>
        <authorList>
            <person name="Feng Y."/>
            <person name="Comes H.P."/>
            <person name="Chen J."/>
            <person name="Zhu S."/>
            <person name="Lu R."/>
            <person name="Zhang X."/>
            <person name="Li P."/>
            <person name="Qiu J."/>
            <person name="Olsen K.M."/>
            <person name="Qiu Y."/>
        </authorList>
    </citation>
    <scope>NUCLEOTIDE SEQUENCE</scope>
    <source>
        <strain evidence="14">NBL</strain>
    </source>
</reference>
<evidence type="ECO:0000256" key="2">
    <source>
        <dbReference type="ARBA" id="ARBA00009592"/>
    </source>
</evidence>
<accession>A0AAE0AZZ1</accession>
<dbReference type="EMBL" id="JANJYJ010000002">
    <property type="protein sequence ID" value="KAK3227282.1"/>
    <property type="molecule type" value="Genomic_DNA"/>
</dbReference>
<name>A0AAE0AZZ1_9ROSI</name>
<dbReference type="InterPro" id="IPR013210">
    <property type="entry name" value="LRR_N_plant-typ"/>
</dbReference>
<dbReference type="InterPro" id="IPR003591">
    <property type="entry name" value="Leu-rich_rpt_typical-subtyp"/>
</dbReference>
<comment type="caution">
    <text evidence="14">The sequence shown here is derived from an EMBL/GenBank/DDBJ whole genome shotgun (WGS) entry which is preliminary data.</text>
</comment>
<gene>
    <name evidence="14" type="ORF">Dsin_007144</name>
</gene>
<evidence type="ECO:0000256" key="4">
    <source>
        <dbReference type="ARBA" id="ARBA00022614"/>
    </source>
</evidence>
<evidence type="ECO:0000313" key="14">
    <source>
        <dbReference type="EMBL" id="KAK3227282.1"/>
    </source>
</evidence>
<dbReference type="PANTHER" id="PTHR48061:SF46">
    <property type="entry name" value="LEUCINE-RICH REPEAT-CONTAINING N-TERMINAL PLANT-TYPE DOMAIN-CONTAINING PROTEIN"/>
    <property type="match status" value="1"/>
</dbReference>
<protein>
    <recommendedName>
        <fullName evidence="13">Leucine-rich repeat-containing N-terminal plant-type domain-containing protein</fullName>
    </recommendedName>
</protein>
<evidence type="ECO:0000313" key="15">
    <source>
        <dbReference type="Proteomes" id="UP001281410"/>
    </source>
</evidence>
<proteinExistence type="inferred from homology"/>
<evidence type="ECO:0000256" key="8">
    <source>
        <dbReference type="ARBA" id="ARBA00022989"/>
    </source>
</evidence>
<dbReference type="FunFam" id="3.80.10.10:FF:000213">
    <property type="entry name" value="Tyrosine-sulfated glycopeptide receptor 1"/>
    <property type="match status" value="1"/>
</dbReference>
<dbReference type="PROSITE" id="PS51450">
    <property type="entry name" value="LRR"/>
    <property type="match status" value="2"/>
</dbReference>
<keyword evidence="11" id="KW-0325">Glycoprotein</keyword>
<dbReference type="Pfam" id="PF00560">
    <property type="entry name" value="LRR_1"/>
    <property type="match status" value="6"/>
</dbReference>
<evidence type="ECO:0000256" key="1">
    <source>
        <dbReference type="ARBA" id="ARBA00004251"/>
    </source>
</evidence>
<dbReference type="Pfam" id="PF13855">
    <property type="entry name" value="LRR_8"/>
    <property type="match status" value="5"/>
</dbReference>
<dbReference type="InterPro" id="IPR046956">
    <property type="entry name" value="RLP23-like"/>
</dbReference>
<dbReference type="SUPFAM" id="SSF52058">
    <property type="entry name" value="L domain-like"/>
    <property type="match status" value="1"/>
</dbReference>
<keyword evidence="5" id="KW-0812">Transmembrane</keyword>
<dbReference type="SMART" id="SM00365">
    <property type="entry name" value="LRR_SD22"/>
    <property type="match status" value="8"/>
</dbReference>
<dbReference type="Gene3D" id="3.80.10.10">
    <property type="entry name" value="Ribonuclease Inhibitor"/>
    <property type="match status" value="4"/>
</dbReference>
<keyword evidence="6 12" id="KW-0732">Signal</keyword>
<keyword evidence="15" id="KW-1185">Reference proteome</keyword>
<dbReference type="Proteomes" id="UP001281410">
    <property type="component" value="Unassembled WGS sequence"/>
</dbReference>
<evidence type="ECO:0000256" key="3">
    <source>
        <dbReference type="ARBA" id="ARBA00022475"/>
    </source>
</evidence>
<dbReference type="FunFam" id="3.80.10.10:FF:000095">
    <property type="entry name" value="LRR receptor-like serine/threonine-protein kinase GSO1"/>
    <property type="match status" value="1"/>
</dbReference>
<keyword evidence="8" id="KW-1133">Transmembrane helix</keyword>
<sequence>MWGSLWWYLVQFLPFCISCLQVVSSSSSLNSSFQSGKLCSSEDSFALLYFKNTISINTSASSHCNNYAVSYPKTYSWKQGSDCCSWDGVTCDRFTGHVTALDLSSSRLLGTVEVNSSLFLLRNLKKLNLACNDFQGSRMSSKFGQFTYLIHLNLSSSSFSGLVPVEISQLSKLVSVDLSNNTLKLEQPNFVKFLLNLTEVRDLVLDFVDMSLVAPGSLMNLSSSLISLSLRHNYLQGEFPNEVLHLPFLQNLILSENIGLTGTFPVSNWSSPLRLFNLSFTSFSGKLPDTISNLLNLNVLDLAFCNFEGLVPASFWNLTRITSLVLTSNHFTGQIPASLSNLGRLTDLYLRHNKFSGQFPDVFRNLRKVKYLDLSQNNFSGQLPLSAFNLTQLSSLDFSDNQFVGQFPSKVSGLSYLTKLRLFNNFLNGTIPPWLFTLPSLEILGLGNNNFTGFLDQSHALAGSLKYFLLDHNEIQGPIPNSIFKLVNLTFLDLSSNNLSGVLNIDMFSKLKNLKSVYLSHNNLLSLASHNNVSFSLPKLVDFRCSSCNITEFPSFLKASENLKFLDLSNNSIPGRITRAESKLWLNLFHLNLSTNLLTSFEQIPSTSLEHLDLHSNLLEGPLVPLPPSIWCFSAANNKLTGEIPSSFCEFNSVGYIDLSNNRLTGMIPQCLASYGELSVLDLRLNNFYGSIPQTFSRSYRLASLNLNGNQLVGPLPPSLANCSSLQVLNVGNNRIEDGFPHWLATLPDLQILILRSNRFHGPINDSRTRIPFPKLRILDISHNSFTGLLPTTYFENFQAMMQGENDRHALEVMGDGIHQDHMTLTMEEIEIKFEEIPTSVKALVLSNNQFRGKIPEAALGKLKGLRFLDFSHNNLKGHVPSSLANLMMLEVLDLSSNKLDGGIPLQLANLEYLRVLNLSHNQLVGPIPQGRQFDMFTNISYIGNLGLCGRPLSINCSNNGDNTWFDWKIIMAGYGTGAVIGLSIGYIVFSTGKPQWCVSMIEGKQLKRGTRLDLKRRRN</sequence>
<dbReference type="AlphaFoldDB" id="A0AAE0AZZ1"/>